<accession>A0A9P6BB00</accession>
<gene>
    <name evidence="1" type="ORF">BS47DRAFT_1335446</name>
</gene>
<evidence type="ECO:0000313" key="1">
    <source>
        <dbReference type="EMBL" id="KAF9520775.1"/>
    </source>
</evidence>
<sequence>MSSLSTLISLLFFFLFFPPFFILFYSHSCSYPLLIPPKLPLCAEHPLFLDPSAFSLYSSLHPQPMATTYLVVT</sequence>
<evidence type="ECO:0000313" key="2">
    <source>
        <dbReference type="Proteomes" id="UP000886523"/>
    </source>
</evidence>
<dbReference type="AlphaFoldDB" id="A0A9P6BB00"/>
<name>A0A9P6BB00_9AGAM</name>
<dbReference type="EMBL" id="MU128910">
    <property type="protein sequence ID" value="KAF9520775.1"/>
    <property type="molecule type" value="Genomic_DNA"/>
</dbReference>
<proteinExistence type="predicted"/>
<protein>
    <submittedName>
        <fullName evidence="1">Uncharacterized protein</fullName>
    </submittedName>
</protein>
<keyword evidence="2" id="KW-1185">Reference proteome</keyword>
<dbReference type="Proteomes" id="UP000886523">
    <property type="component" value="Unassembled WGS sequence"/>
</dbReference>
<reference evidence="1" key="1">
    <citation type="journal article" date="2020" name="Nat. Commun.">
        <title>Large-scale genome sequencing of mycorrhizal fungi provides insights into the early evolution of symbiotic traits.</title>
        <authorList>
            <person name="Miyauchi S."/>
            <person name="Kiss E."/>
            <person name="Kuo A."/>
            <person name="Drula E."/>
            <person name="Kohler A."/>
            <person name="Sanchez-Garcia M."/>
            <person name="Morin E."/>
            <person name="Andreopoulos B."/>
            <person name="Barry K.W."/>
            <person name="Bonito G."/>
            <person name="Buee M."/>
            <person name="Carver A."/>
            <person name="Chen C."/>
            <person name="Cichocki N."/>
            <person name="Clum A."/>
            <person name="Culley D."/>
            <person name="Crous P.W."/>
            <person name="Fauchery L."/>
            <person name="Girlanda M."/>
            <person name="Hayes R.D."/>
            <person name="Keri Z."/>
            <person name="LaButti K."/>
            <person name="Lipzen A."/>
            <person name="Lombard V."/>
            <person name="Magnuson J."/>
            <person name="Maillard F."/>
            <person name="Murat C."/>
            <person name="Nolan M."/>
            <person name="Ohm R.A."/>
            <person name="Pangilinan J."/>
            <person name="Pereira M.F."/>
            <person name="Perotto S."/>
            <person name="Peter M."/>
            <person name="Pfister S."/>
            <person name="Riley R."/>
            <person name="Sitrit Y."/>
            <person name="Stielow J.B."/>
            <person name="Szollosi G."/>
            <person name="Zifcakova L."/>
            <person name="Stursova M."/>
            <person name="Spatafora J.W."/>
            <person name="Tedersoo L."/>
            <person name="Vaario L.M."/>
            <person name="Yamada A."/>
            <person name="Yan M."/>
            <person name="Wang P."/>
            <person name="Xu J."/>
            <person name="Bruns T."/>
            <person name="Baldrian P."/>
            <person name="Vilgalys R."/>
            <person name="Dunand C."/>
            <person name="Henrissat B."/>
            <person name="Grigoriev I.V."/>
            <person name="Hibbett D."/>
            <person name="Nagy L.G."/>
            <person name="Martin F.M."/>
        </authorList>
    </citation>
    <scope>NUCLEOTIDE SEQUENCE</scope>
    <source>
        <strain evidence="1">UP504</strain>
    </source>
</reference>
<comment type="caution">
    <text evidence="1">The sequence shown here is derived from an EMBL/GenBank/DDBJ whole genome shotgun (WGS) entry which is preliminary data.</text>
</comment>
<organism evidence="1 2">
    <name type="scientific">Hydnum rufescens UP504</name>
    <dbReference type="NCBI Taxonomy" id="1448309"/>
    <lineage>
        <taxon>Eukaryota</taxon>
        <taxon>Fungi</taxon>
        <taxon>Dikarya</taxon>
        <taxon>Basidiomycota</taxon>
        <taxon>Agaricomycotina</taxon>
        <taxon>Agaricomycetes</taxon>
        <taxon>Cantharellales</taxon>
        <taxon>Hydnaceae</taxon>
        <taxon>Hydnum</taxon>
    </lineage>
</organism>